<dbReference type="InterPro" id="IPR026960">
    <property type="entry name" value="RVT-Znf"/>
</dbReference>
<dbReference type="Pfam" id="PF13966">
    <property type="entry name" value="zf-RVT"/>
    <property type="match status" value="1"/>
</dbReference>
<dbReference type="AlphaFoldDB" id="A0A6A3CV44"/>
<dbReference type="InterPro" id="IPR036397">
    <property type="entry name" value="RNaseH_sf"/>
</dbReference>
<comment type="caution">
    <text evidence="3">The sequence shown here is derived from an EMBL/GenBank/DDBJ whole genome shotgun (WGS) entry which is preliminary data.</text>
</comment>
<dbReference type="InterPro" id="IPR053151">
    <property type="entry name" value="RNase_H-like"/>
</dbReference>
<evidence type="ECO:0000259" key="1">
    <source>
        <dbReference type="Pfam" id="PF13456"/>
    </source>
</evidence>
<dbReference type="InterPro" id="IPR012337">
    <property type="entry name" value="RNaseH-like_sf"/>
</dbReference>
<dbReference type="Pfam" id="PF13456">
    <property type="entry name" value="RVT_3"/>
    <property type="match status" value="1"/>
</dbReference>
<dbReference type="PANTHER" id="PTHR47723">
    <property type="entry name" value="OS05G0353850 PROTEIN"/>
    <property type="match status" value="1"/>
</dbReference>
<evidence type="ECO:0008006" key="5">
    <source>
        <dbReference type="Google" id="ProtNLM"/>
    </source>
</evidence>
<dbReference type="SUPFAM" id="SSF53098">
    <property type="entry name" value="Ribonuclease H-like"/>
    <property type="match status" value="1"/>
</dbReference>
<dbReference type="Gene3D" id="3.30.420.10">
    <property type="entry name" value="Ribonuclease H-like superfamily/Ribonuclease H"/>
    <property type="match status" value="1"/>
</dbReference>
<evidence type="ECO:0000259" key="2">
    <source>
        <dbReference type="Pfam" id="PF13966"/>
    </source>
</evidence>
<protein>
    <recommendedName>
        <fullName evidence="5">RNase H type-1 domain-containing protein</fullName>
    </recommendedName>
</protein>
<evidence type="ECO:0000313" key="3">
    <source>
        <dbReference type="EMBL" id="KAE8733170.1"/>
    </source>
</evidence>
<dbReference type="GO" id="GO:0003676">
    <property type="term" value="F:nucleic acid binding"/>
    <property type="evidence" value="ECO:0007669"/>
    <property type="project" value="InterPro"/>
</dbReference>
<dbReference type="EMBL" id="VEPZ02000123">
    <property type="protein sequence ID" value="KAE8733170.1"/>
    <property type="molecule type" value="Genomic_DNA"/>
</dbReference>
<keyword evidence="4" id="KW-1185">Reference proteome</keyword>
<gene>
    <name evidence="3" type="ORF">F3Y22_tig00001478pilonHSYRG00272</name>
</gene>
<sequence>MNLAGLTEAIPQEAVNAGEDSVDRNSGHLGQVLISMGETSLEAAAQQDVNGEGGEVGTVEAVESANQRQFVAAQIGDDTSTPIFAVHWVSRVPQETILSFCVDSANLRRVSDLTLLGCLARGFHFGVFPGSYCSCHFISATLESRWWPSLTQHQEATEVRDRAFYRLLWSQSIPEKDRICIWRAFRNLLQCSANLYQKHVLPSSVCFRCGLAPKSILHSIWDCQHERPVWSPPASGYVKLNFDGSFDSVAGLGGVGCVVRDSMGRFIYGAAKHIPCAMDSFHVEVVACLEGMLLARSSGYNCVVVEGDSLSVISRASSSMVGSSYGAPILAQIWDIIASFDQCRFSHVDRTRNAVANAFTHEDLFSGSVA</sequence>
<proteinExistence type="predicted"/>
<name>A0A6A3CV44_HIBSY</name>
<accession>A0A6A3CV44</accession>
<dbReference type="CDD" id="cd06222">
    <property type="entry name" value="RNase_H_like"/>
    <property type="match status" value="1"/>
</dbReference>
<organism evidence="3 4">
    <name type="scientific">Hibiscus syriacus</name>
    <name type="common">Rose of Sharon</name>
    <dbReference type="NCBI Taxonomy" id="106335"/>
    <lineage>
        <taxon>Eukaryota</taxon>
        <taxon>Viridiplantae</taxon>
        <taxon>Streptophyta</taxon>
        <taxon>Embryophyta</taxon>
        <taxon>Tracheophyta</taxon>
        <taxon>Spermatophyta</taxon>
        <taxon>Magnoliopsida</taxon>
        <taxon>eudicotyledons</taxon>
        <taxon>Gunneridae</taxon>
        <taxon>Pentapetalae</taxon>
        <taxon>rosids</taxon>
        <taxon>malvids</taxon>
        <taxon>Malvales</taxon>
        <taxon>Malvaceae</taxon>
        <taxon>Malvoideae</taxon>
        <taxon>Hibiscus</taxon>
    </lineage>
</organism>
<dbReference type="InterPro" id="IPR002156">
    <property type="entry name" value="RNaseH_domain"/>
</dbReference>
<dbReference type="PANTHER" id="PTHR47723:SF24">
    <property type="entry name" value="RNASE H TYPE-1 DOMAIN-CONTAINING PROTEIN"/>
    <property type="match status" value="1"/>
</dbReference>
<dbReference type="GO" id="GO:0004523">
    <property type="term" value="F:RNA-DNA hybrid ribonuclease activity"/>
    <property type="evidence" value="ECO:0007669"/>
    <property type="project" value="InterPro"/>
</dbReference>
<evidence type="ECO:0000313" key="4">
    <source>
        <dbReference type="Proteomes" id="UP000436088"/>
    </source>
</evidence>
<feature type="domain" description="Reverse transcriptase zinc-binding" evidence="2">
    <location>
        <begin position="147"/>
        <end position="230"/>
    </location>
</feature>
<dbReference type="Proteomes" id="UP000436088">
    <property type="component" value="Unassembled WGS sequence"/>
</dbReference>
<dbReference type="InterPro" id="IPR044730">
    <property type="entry name" value="RNase_H-like_dom_plant"/>
</dbReference>
<feature type="domain" description="RNase H type-1" evidence="1">
    <location>
        <begin position="241"/>
        <end position="360"/>
    </location>
</feature>
<reference evidence="3" key="1">
    <citation type="submission" date="2019-09" db="EMBL/GenBank/DDBJ databases">
        <title>Draft genome information of white flower Hibiscus syriacus.</title>
        <authorList>
            <person name="Kim Y.-M."/>
        </authorList>
    </citation>
    <scope>NUCLEOTIDE SEQUENCE [LARGE SCALE GENOMIC DNA]</scope>
    <source>
        <strain evidence="3">YM2019G1</strain>
    </source>
</reference>